<evidence type="ECO:0000259" key="2">
    <source>
        <dbReference type="Pfam" id="PF13843"/>
    </source>
</evidence>
<reference evidence="3" key="1">
    <citation type="submission" date="2019-08" db="EMBL/GenBank/DDBJ databases">
        <title>The genome of the North American firefly Photinus pyralis.</title>
        <authorList>
            <consortium name="Photinus pyralis genome working group"/>
            <person name="Fallon T.R."/>
            <person name="Sander Lower S.E."/>
            <person name="Weng J.-K."/>
        </authorList>
    </citation>
    <scope>NUCLEOTIDE SEQUENCE</scope>
    <source>
        <strain evidence="3">TRF0915ILg1</strain>
        <tissue evidence="3">Whole body</tissue>
    </source>
</reference>
<dbReference type="OrthoDB" id="6758325at2759"/>
<comment type="caution">
    <text evidence="3">The sequence shown here is derived from an EMBL/GenBank/DDBJ whole genome shotgun (WGS) entry which is preliminary data.</text>
</comment>
<dbReference type="InterPro" id="IPR029526">
    <property type="entry name" value="PGBD"/>
</dbReference>
<feature type="region of interest" description="Disordered" evidence="1">
    <location>
        <begin position="27"/>
        <end position="57"/>
    </location>
</feature>
<accession>A0A8K0C4L7</accession>
<feature type="domain" description="PiggyBac transposable element-derived protein" evidence="2">
    <location>
        <begin position="140"/>
        <end position="207"/>
    </location>
</feature>
<dbReference type="AlphaFoldDB" id="A0A8K0C4L7"/>
<protein>
    <recommendedName>
        <fullName evidence="2">PiggyBac transposable element-derived protein domain-containing protein</fullName>
    </recommendedName>
</protein>
<gene>
    <name evidence="3" type="ORF">ILUMI_27405</name>
</gene>
<dbReference type="Pfam" id="PF13843">
    <property type="entry name" value="DDE_Tnp_1_7"/>
    <property type="match status" value="1"/>
</dbReference>
<evidence type="ECO:0000313" key="3">
    <source>
        <dbReference type="EMBL" id="KAF2878764.1"/>
    </source>
</evidence>
<name>A0A8K0C4L7_IGNLU</name>
<proteinExistence type="predicted"/>
<dbReference type="EMBL" id="VTPC01091293">
    <property type="protein sequence ID" value="KAF2878764.1"/>
    <property type="molecule type" value="Genomic_DNA"/>
</dbReference>
<feature type="compositionally biased region" description="Acidic residues" evidence="1">
    <location>
        <begin position="37"/>
        <end position="47"/>
    </location>
</feature>
<evidence type="ECO:0000313" key="4">
    <source>
        <dbReference type="Proteomes" id="UP000801492"/>
    </source>
</evidence>
<sequence length="265" mass="29730">MVNLKSTLVEALAIIEEDDSQDTRCIYTKRPKSSIPTDEDSGDEEGGLESFEKIDNPEPVTVVDLETSLATDKPSSSKKSEQTQGFHMGKKGYICNKALFPEANYSRYRNKTPYELFQLFCLLMEKIQTEIAVVKNGKCAVPLMEMLDSLPDSVRQLPLKLYFDNLFTSLNLLDELRNRGYHGIGTLKENRIPRNCSITASNSMKKKSRGEREIASTILQIYGTSPKGPGRPPTSTYSSISAKISNEVRLDGLGHYVETLWKSQM</sequence>
<organism evidence="3 4">
    <name type="scientific">Ignelater luminosus</name>
    <name type="common">Cucubano</name>
    <name type="synonym">Pyrophorus luminosus</name>
    <dbReference type="NCBI Taxonomy" id="2038154"/>
    <lineage>
        <taxon>Eukaryota</taxon>
        <taxon>Metazoa</taxon>
        <taxon>Ecdysozoa</taxon>
        <taxon>Arthropoda</taxon>
        <taxon>Hexapoda</taxon>
        <taxon>Insecta</taxon>
        <taxon>Pterygota</taxon>
        <taxon>Neoptera</taxon>
        <taxon>Endopterygota</taxon>
        <taxon>Coleoptera</taxon>
        <taxon>Polyphaga</taxon>
        <taxon>Elateriformia</taxon>
        <taxon>Elateroidea</taxon>
        <taxon>Elateridae</taxon>
        <taxon>Agrypninae</taxon>
        <taxon>Pyrophorini</taxon>
        <taxon>Ignelater</taxon>
    </lineage>
</organism>
<dbReference type="Proteomes" id="UP000801492">
    <property type="component" value="Unassembled WGS sequence"/>
</dbReference>
<evidence type="ECO:0000256" key="1">
    <source>
        <dbReference type="SAM" id="MobiDB-lite"/>
    </source>
</evidence>
<keyword evidence="4" id="KW-1185">Reference proteome</keyword>